<sequence length="1798" mass="209463">MTNDFYEFCKALNSAAAQHTLTSNLIIQFSQYCLHILEKNSVSTDDLDENLNQTEYFINELIPSLCTHIFSATKLSLSQLDSFTILLQGLNNLALWAMNTGNDKLLECLRPISSIETAFFASGNQKVFYSLFSQFFESTYFETFSEKYTNDEITGNKLLIFAHVYQFCSYLGEEAIGPLFTFMIWFSDYVLNIDEKEINRNSTSTILCIINSLERIFNDETKDMTDNLPSFWSFLSFVAKCENVEKQLAAFRVLNSFCTSQNEEIIEQFIEWKNDNDVISSIIKMDLHIEILKICKDFIALAISDDDLLEFLNKAYKLYPIQREFIFRLVSRIFTERFSSDEIIGLLIDLEDSPMTIEFLCLLTLTLFNSRKEDLSSAFDEVIDGIFYRGESYPDQLMKSMEIFFKELNIVDNMRDNPRITDVRIKMLTKYVEILPEESFIDRYCIFLTDRLDELRTIVMIQTETTNYDYIPPLLNLTLTKALNFFSGDLEHPKVSQAMINLIYILVVFRNLALITGPSDCIYINEPAKYDFFPYALSALMLCQTPKIVDEAINLFSRFFTATSYTFQSIEILYEFCSQYFIKDVDIEARRKLLLLIYRTLRNIEDEFQLEDFEGQKRNHYDDKKGKIPIIYQFNNQRYEIYAKPDTKYQTLLIRIAMRHHYSVHTITAYERNSTIPEYILNNRTAAQLYAEKAIPVVQVNNDARQVSYSSPSFALWKLNFTQTLLEMLNEKADPSFGKIVSKLLSYLPTDDAVMKMPVTEYLEKIRVSKSDLLFEYLLNCVHHFRPSRIHEVGQNLDIIWEKIKSMQTQLIAIFEFYNRVLNDSNTRKFSMFLGGRCFKVFAIGLKKACKIASIFYVDKLTKFINVCDYDLLINVLMKCDDDMWPYLLHIYMSFHNKVELFNKCLKVLQGDKSNKKFVAKLLAQYVKDVSGSCDPTESLTYAVDSLESCNAEQLEDIMNIINCLVAVKSNNFFIENPVVLPKMLQYAFTKGSLNAERFILSFYKSLDSGINISDTSKILREYIINENMFKNIWDYTSMKHIKSALGFTGLRNLSCTCYMNSLFQVLNQIPEFLTNLFSSENDNLINLQWIFASLQTSTRDFIDPSCFINEWKGGWDGQIVDPRKQQDVSEFFQYLMNDCPADAASFFKGTLLNEFYGDGDYHNVIKDDFFVLSVEVKGLSKLSQSLNALIEPELLNNFEANGSKIPVTRQMKILENPKILVIQLHRFEYDIANQRRIKINDRFEFPEHLNIINLLQSEKNCFYTLHSIICHTGNGDGGHYYSLVRKNKKWIKINDREISELPGDYKDEAFGGVQVAENEYSEIGNATLLFYKLDSFNHDKQSEFRISPTLSKRIEKENEEFSIIQSLFSTDAADFFVSLDIKDINAYYLLNVMMHAGEEFTTYVEKMKDKFDVEIASSRASDNFDNFITIFSKAKRPLIDKFMVHAREILRKRNSFNLAQKIVDYIIQLISCRPYRGIRDIIQNLLNIVAAHLHDNPPQENQLGLLNKYIDLFNYIITNNTDRPDVSNILQSIAALLKNITTPVNLDIFHLKYDLIKSNKINKLPFTDMVEEAVIHNLLPIDLFFQFDVSVDRIANIMNETNYIEIGKRRPDIIVDILDKIVNQWDKDRIDLFKDSIQANGLSDKNIQNFFMFFLKNNYYEPTMVIALLQSISGNFDVELFEHVFSVGSMQIKATYDFLIQQLKSQEQLMTNNYCKLISLSRYVLNYLNVVELFEVVFGNVKDINMIKPMFDAFVEGVEYVEPNALIPIKLNRFYLQYEDYIKTTENYQRFLKKIEQ</sequence>
<dbReference type="RefSeq" id="XP_068363607.1">
    <property type="nucleotide sequence ID" value="XM_068501271.1"/>
</dbReference>
<dbReference type="OrthoDB" id="420187at2759"/>
<dbReference type="Pfam" id="PF00443">
    <property type="entry name" value="UCH"/>
    <property type="match status" value="1"/>
</dbReference>
<dbReference type="EMBL" id="MLAK01000610">
    <property type="protein sequence ID" value="OHT10471.1"/>
    <property type="molecule type" value="Genomic_DNA"/>
</dbReference>
<dbReference type="GO" id="GO:0005829">
    <property type="term" value="C:cytosol"/>
    <property type="evidence" value="ECO:0007669"/>
    <property type="project" value="TreeGrafter"/>
</dbReference>
<gene>
    <name evidence="2" type="ORF">TRFO_20211</name>
</gene>
<dbReference type="Proteomes" id="UP000179807">
    <property type="component" value="Unassembled WGS sequence"/>
</dbReference>
<dbReference type="GO" id="GO:0016579">
    <property type="term" value="P:protein deubiquitination"/>
    <property type="evidence" value="ECO:0007669"/>
    <property type="project" value="InterPro"/>
</dbReference>
<feature type="domain" description="USP" evidence="1">
    <location>
        <begin position="1049"/>
        <end position="1335"/>
    </location>
</feature>
<accession>A0A1J4KGE0</accession>
<organism evidence="2 3">
    <name type="scientific">Tritrichomonas foetus</name>
    <dbReference type="NCBI Taxonomy" id="1144522"/>
    <lineage>
        <taxon>Eukaryota</taxon>
        <taxon>Metamonada</taxon>
        <taxon>Parabasalia</taxon>
        <taxon>Tritrichomonadida</taxon>
        <taxon>Tritrichomonadidae</taxon>
        <taxon>Tritrichomonas</taxon>
    </lineage>
</organism>
<dbReference type="PROSITE" id="PS50235">
    <property type="entry name" value="USP_3"/>
    <property type="match status" value="1"/>
</dbReference>
<proteinExistence type="predicted"/>
<dbReference type="Gene3D" id="3.90.70.10">
    <property type="entry name" value="Cysteine proteinases"/>
    <property type="match status" value="1"/>
</dbReference>
<dbReference type="GO" id="GO:0005634">
    <property type="term" value="C:nucleus"/>
    <property type="evidence" value="ECO:0007669"/>
    <property type="project" value="TreeGrafter"/>
</dbReference>
<dbReference type="PANTHER" id="PTHR24006:SF827">
    <property type="entry name" value="UBIQUITIN CARBOXYL-TERMINAL HYDROLASE 34"/>
    <property type="match status" value="1"/>
</dbReference>
<comment type="caution">
    <text evidence="2">The sequence shown here is derived from an EMBL/GenBank/DDBJ whole genome shotgun (WGS) entry which is preliminary data.</text>
</comment>
<dbReference type="GeneID" id="94835975"/>
<dbReference type="PROSITE" id="PS00973">
    <property type="entry name" value="USP_2"/>
    <property type="match status" value="1"/>
</dbReference>
<dbReference type="InterPro" id="IPR050164">
    <property type="entry name" value="Peptidase_C19"/>
</dbReference>
<name>A0A1J4KGE0_9EUKA</name>
<dbReference type="VEuPathDB" id="TrichDB:TRFO_20211"/>
<dbReference type="InterPro" id="IPR038765">
    <property type="entry name" value="Papain-like_cys_pep_sf"/>
</dbReference>
<protein>
    <recommendedName>
        <fullName evidence="1">USP domain-containing protein</fullName>
    </recommendedName>
</protein>
<dbReference type="PANTHER" id="PTHR24006">
    <property type="entry name" value="UBIQUITIN CARBOXYL-TERMINAL HYDROLASE"/>
    <property type="match status" value="1"/>
</dbReference>
<evidence type="ECO:0000313" key="3">
    <source>
        <dbReference type="Proteomes" id="UP000179807"/>
    </source>
</evidence>
<dbReference type="GO" id="GO:0004843">
    <property type="term" value="F:cysteine-type deubiquitinase activity"/>
    <property type="evidence" value="ECO:0007669"/>
    <property type="project" value="InterPro"/>
</dbReference>
<dbReference type="InterPro" id="IPR001394">
    <property type="entry name" value="Peptidase_C19_UCH"/>
</dbReference>
<dbReference type="InterPro" id="IPR018200">
    <property type="entry name" value="USP_CS"/>
</dbReference>
<evidence type="ECO:0000259" key="1">
    <source>
        <dbReference type="PROSITE" id="PS50235"/>
    </source>
</evidence>
<keyword evidence="3" id="KW-1185">Reference proteome</keyword>
<reference evidence="2" key="1">
    <citation type="submission" date="2016-10" db="EMBL/GenBank/DDBJ databases">
        <authorList>
            <person name="Benchimol M."/>
            <person name="Almeida L.G."/>
            <person name="Vasconcelos A.T."/>
            <person name="Perreira-Neves A."/>
            <person name="Rosa I.A."/>
            <person name="Tasca T."/>
            <person name="Bogo M.R."/>
            <person name="de Souza W."/>
        </authorList>
    </citation>
    <scope>NUCLEOTIDE SEQUENCE [LARGE SCALE GENOMIC DNA]</scope>
    <source>
        <strain evidence="2">K</strain>
    </source>
</reference>
<dbReference type="InterPro" id="IPR028889">
    <property type="entry name" value="USP"/>
</dbReference>
<dbReference type="SUPFAM" id="SSF54001">
    <property type="entry name" value="Cysteine proteinases"/>
    <property type="match status" value="1"/>
</dbReference>
<evidence type="ECO:0000313" key="2">
    <source>
        <dbReference type="EMBL" id="OHT10471.1"/>
    </source>
</evidence>